<name>A0A9Q3K599_9BASI</name>
<feature type="compositionally biased region" description="Basic and acidic residues" evidence="1">
    <location>
        <begin position="79"/>
        <end position="92"/>
    </location>
</feature>
<proteinExistence type="predicted"/>
<dbReference type="EMBL" id="AVOT02094701">
    <property type="protein sequence ID" value="MBW0574679.1"/>
    <property type="molecule type" value="Genomic_DNA"/>
</dbReference>
<organism evidence="2 3">
    <name type="scientific">Austropuccinia psidii MF-1</name>
    <dbReference type="NCBI Taxonomy" id="1389203"/>
    <lineage>
        <taxon>Eukaryota</taxon>
        <taxon>Fungi</taxon>
        <taxon>Dikarya</taxon>
        <taxon>Basidiomycota</taxon>
        <taxon>Pucciniomycotina</taxon>
        <taxon>Pucciniomycetes</taxon>
        <taxon>Pucciniales</taxon>
        <taxon>Sphaerophragmiaceae</taxon>
        <taxon>Austropuccinia</taxon>
    </lineage>
</organism>
<evidence type="ECO:0000313" key="2">
    <source>
        <dbReference type="EMBL" id="MBW0574679.1"/>
    </source>
</evidence>
<protein>
    <submittedName>
        <fullName evidence="2">Uncharacterized protein</fullName>
    </submittedName>
</protein>
<accession>A0A9Q3K599</accession>
<gene>
    <name evidence="2" type="ORF">O181_114394</name>
</gene>
<evidence type="ECO:0000256" key="1">
    <source>
        <dbReference type="SAM" id="MobiDB-lite"/>
    </source>
</evidence>
<dbReference type="AlphaFoldDB" id="A0A9Q3K599"/>
<reference evidence="2" key="1">
    <citation type="submission" date="2021-03" db="EMBL/GenBank/DDBJ databases">
        <title>Draft genome sequence of rust myrtle Austropuccinia psidii MF-1, a brazilian biotype.</title>
        <authorList>
            <person name="Quecine M.C."/>
            <person name="Pachon D.M.R."/>
            <person name="Bonatelli M.L."/>
            <person name="Correr F.H."/>
            <person name="Franceschini L.M."/>
            <person name="Leite T.F."/>
            <person name="Margarido G.R.A."/>
            <person name="Almeida C.A."/>
            <person name="Ferrarezi J.A."/>
            <person name="Labate C.A."/>
        </authorList>
    </citation>
    <scope>NUCLEOTIDE SEQUENCE</scope>
    <source>
        <strain evidence="2">MF-1</strain>
    </source>
</reference>
<comment type="caution">
    <text evidence="2">The sequence shown here is derived from an EMBL/GenBank/DDBJ whole genome shotgun (WGS) entry which is preliminary data.</text>
</comment>
<dbReference type="Proteomes" id="UP000765509">
    <property type="component" value="Unassembled WGS sequence"/>
</dbReference>
<keyword evidence="3" id="KW-1185">Reference proteome</keyword>
<feature type="compositionally biased region" description="Polar residues" evidence="1">
    <location>
        <begin position="66"/>
        <end position="78"/>
    </location>
</feature>
<sequence length="150" mass="17471">MKFYVHIKSFLGWEKTIELLGGWIPLCCKGKVKKIKNWWKNQNLLSVDQKKEFEMTPALKKEGPVESTSSRSIQGKAQRTSEEADRSQEKSRQRQLAHTLPTRVQDPQIRAFSHGQCIQYGQTPYRIQSQGSGKDEQDFIKRTVDQIRYN</sequence>
<evidence type="ECO:0000313" key="3">
    <source>
        <dbReference type="Proteomes" id="UP000765509"/>
    </source>
</evidence>
<feature type="region of interest" description="Disordered" evidence="1">
    <location>
        <begin position="56"/>
        <end position="109"/>
    </location>
</feature>